<dbReference type="PANTHER" id="PTHR48025:SF1">
    <property type="entry name" value="RRM DOMAIN-CONTAINING PROTEIN"/>
    <property type="match status" value="1"/>
</dbReference>
<organism evidence="5 6">
    <name type="scientific">Phanerochaete carnosa (strain HHB-10118-sp)</name>
    <name type="common">White-rot fungus</name>
    <name type="synonym">Peniophora carnosa</name>
    <dbReference type="NCBI Taxonomy" id="650164"/>
    <lineage>
        <taxon>Eukaryota</taxon>
        <taxon>Fungi</taxon>
        <taxon>Dikarya</taxon>
        <taxon>Basidiomycota</taxon>
        <taxon>Agaricomycotina</taxon>
        <taxon>Agaricomycetes</taxon>
        <taxon>Polyporales</taxon>
        <taxon>Phanerochaetaceae</taxon>
        <taxon>Phanerochaete</taxon>
    </lineage>
</organism>
<dbReference type="STRING" id="650164.K5V9Y1"/>
<feature type="domain" description="RRM" evidence="4">
    <location>
        <begin position="28"/>
        <end position="105"/>
    </location>
</feature>
<evidence type="ECO:0000313" key="6">
    <source>
        <dbReference type="Proteomes" id="UP000008370"/>
    </source>
</evidence>
<feature type="region of interest" description="Disordered" evidence="3">
    <location>
        <begin position="1"/>
        <end position="21"/>
    </location>
</feature>
<dbReference type="InParanoid" id="K5V9Y1"/>
<evidence type="ECO:0000313" key="5">
    <source>
        <dbReference type="EMBL" id="EKM59671.1"/>
    </source>
</evidence>
<dbReference type="InterPro" id="IPR035979">
    <property type="entry name" value="RBD_domain_sf"/>
</dbReference>
<evidence type="ECO:0000256" key="3">
    <source>
        <dbReference type="SAM" id="MobiDB-lite"/>
    </source>
</evidence>
<dbReference type="InterPro" id="IPR050502">
    <property type="entry name" value="Euk_RNA-bind_prot"/>
</dbReference>
<feature type="compositionally biased region" description="Basic residues" evidence="3">
    <location>
        <begin position="199"/>
        <end position="208"/>
    </location>
</feature>
<dbReference type="EMBL" id="JH930469">
    <property type="protein sequence ID" value="EKM59671.1"/>
    <property type="molecule type" value="Genomic_DNA"/>
</dbReference>
<feature type="region of interest" description="Disordered" evidence="3">
    <location>
        <begin position="107"/>
        <end position="135"/>
    </location>
</feature>
<feature type="compositionally biased region" description="Low complexity" evidence="3">
    <location>
        <begin position="177"/>
        <end position="194"/>
    </location>
</feature>
<gene>
    <name evidence="5" type="ORF">PHACADRAFT_250318</name>
</gene>
<dbReference type="CDD" id="cd00590">
    <property type="entry name" value="RRM_SF"/>
    <property type="match status" value="1"/>
</dbReference>
<feature type="compositionally biased region" description="Basic residues" evidence="3">
    <location>
        <begin position="159"/>
        <end position="172"/>
    </location>
</feature>
<name>K5V9Y1_PHACS</name>
<feature type="region of interest" description="Disordered" evidence="3">
    <location>
        <begin position="153"/>
        <end position="223"/>
    </location>
</feature>
<dbReference type="KEGG" id="pco:PHACADRAFT_250318"/>
<accession>K5V9Y1</accession>
<dbReference type="PROSITE" id="PS50102">
    <property type="entry name" value="RRM"/>
    <property type="match status" value="2"/>
</dbReference>
<evidence type="ECO:0000259" key="4">
    <source>
        <dbReference type="PROSITE" id="PS50102"/>
    </source>
</evidence>
<feature type="compositionally biased region" description="Basic residues" evidence="3">
    <location>
        <begin position="115"/>
        <end position="126"/>
    </location>
</feature>
<dbReference type="Pfam" id="PF00076">
    <property type="entry name" value="RRM_1"/>
    <property type="match status" value="2"/>
</dbReference>
<protein>
    <recommendedName>
        <fullName evidence="4">RRM domain-containing protein</fullName>
    </recommendedName>
</protein>
<sequence length="334" mass="35404">MSDAPAAPVTENGVPPAAQEKVEETPGFKVFAGNLAYSTTDDGLKAFFAPVQEDIITAQVILRGTRSAGYGFVSLNTTEAAQKAVELLHQKELDGRSVIVEIAKPADQKEARKERSFKRKPGRRGSKAVPGELTEAEANGELVKVDSAALAASDDVAKPKRKKKNNRKSKQRRSQEGGEAAAPAEGAEGEAASGEAKRPRQRKPRAPRPQRPAGEEPAGEPSKTMLFVANLGFTIGDEELAAIFTDAGISVQSARIVRRRWGKPRKSKGYGFVDVGDEAGQAQAIELLQGKEVGGRPIAVKVAVNSQQQEAEEAEAAGATEAKAEDPETTVVAS</sequence>
<dbReference type="SUPFAM" id="SSF54928">
    <property type="entry name" value="RNA-binding domain, RBD"/>
    <property type="match status" value="2"/>
</dbReference>
<dbReference type="OrthoDB" id="439808at2759"/>
<dbReference type="GeneID" id="18914892"/>
<dbReference type="Proteomes" id="UP000008370">
    <property type="component" value="Unassembled WGS sequence"/>
</dbReference>
<dbReference type="GO" id="GO:0003729">
    <property type="term" value="F:mRNA binding"/>
    <property type="evidence" value="ECO:0007669"/>
    <property type="project" value="TreeGrafter"/>
</dbReference>
<keyword evidence="6" id="KW-1185">Reference proteome</keyword>
<dbReference type="HOGENOM" id="CLU_012062_9_1_1"/>
<feature type="domain" description="RRM" evidence="4">
    <location>
        <begin position="224"/>
        <end position="305"/>
    </location>
</feature>
<reference evidence="5 6" key="1">
    <citation type="journal article" date="2012" name="BMC Genomics">
        <title>Comparative genomics of the white-rot fungi, Phanerochaete carnosa and P. chrysosporium, to elucidate the genetic basis of the distinct wood types they colonize.</title>
        <authorList>
            <person name="Suzuki H."/>
            <person name="MacDonald J."/>
            <person name="Syed K."/>
            <person name="Salamov A."/>
            <person name="Hori C."/>
            <person name="Aerts A."/>
            <person name="Henrissat B."/>
            <person name="Wiebenga A."/>
            <person name="vanKuyk P.A."/>
            <person name="Barry K."/>
            <person name="Lindquist E."/>
            <person name="LaButti K."/>
            <person name="Lapidus A."/>
            <person name="Lucas S."/>
            <person name="Coutinho P."/>
            <person name="Gong Y."/>
            <person name="Samejima M."/>
            <person name="Mahadevan R."/>
            <person name="Abou-Zaid M."/>
            <person name="de Vries R.P."/>
            <person name="Igarashi K."/>
            <person name="Yadav J.S."/>
            <person name="Grigoriev I.V."/>
            <person name="Master E.R."/>
        </authorList>
    </citation>
    <scope>NUCLEOTIDE SEQUENCE [LARGE SCALE GENOMIC DNA]</scope>
    <source>
        <strain evidence="5 6">HHB-10118-sp</strain>
    </source>
</reference>
<evidence type="ECO:0000256" key="1">
    <source>
        <dbReference type="ARBA" id="ARBA00022884"/>
    </source>
</evidence>
<dbReference type="RefSeq" id="XP_007392229.1">
    <property type="nucleotide sequence ID" value="XM_007392167.1"/>
</dbReference>
<dbReference type="Gene3D" id="3.30.70.330">
    <property type="match status" value="2"/>
</dbReference>
<dbReference type="PANTHER" id="PTHR48025">
    <property type="entry name" value="OS02G0815200 PROTEIN"/>
    <property type="match status" value="1"/>
</dbReference>
<dbReference type="InterPro" id="IPR000504">
    <property type="entry name" value="RRM_dom"/>
</dbReference>
<evidence type="ECO:0000256" key="2">
    <source>
        <dbReference type="PROSITE-ProRule" id="PRU00176"/>
    </source>
</evidence>
<dbReference type="InterPro" id="IPR012677">
    <property type="entry name" value="Nucleotide-bd_a/b_plait_sf"/>
</dbReference>
<dbReference type="FunCoup" id="K5V9Y1">
    <property type="interactions" value="19"/>
</dbReference>
<dbReference type="AlphaFoldDB" id="K5V9Y1"/>
<dbReference type="SMART" id="SM00360">
    <property type="entry name" value="RRM"/>
    <property type="match status" value="2"/>
</dbReference>
<keyword evidence="1 2" id="KW-0694">RNA-binding</keyword>
<proteinExistence type="predicted"/>
<feature type="region of interest" description="Disordered" evidence="3">
    <location>
        <begin position="306"/>
        <end position="334"/>
    </location>
</feature>